<dbReference type="PANTHER" id="PTHR22741:SF10">
    <property type="entry name" value="COILED-COIL DOMAIN-CONTAINING PROTEIN CG32809"/>
    <property type="match status" value="1"/>
</dbReference>
<accession>A0A9W7XPU1</accession>
<proteinExistence type="predicted"/>
<evidence type="ECO:0000313" key="6">
    <source>
        <dbReference type="Proteomes" id="UP001149813"/>
    </source>
</evidence>
<dbReference type="AlphaFoldDB" id="A0A9W7XPU1"/>
<dbReference type="Pfam" id="PF03915">
    <property type="entry name" value="AIP3"/>
    <property type="match status" value="1"/>
</dbReference>
<comment type="caution">
    <text evidence="5">The sequence shown here is derived from an EMBL/GenBank/DDBJ whole genome shotgun (WGS) entry which is preliminary data.</text>
</comment>
<feature type="domain" description="Actin interacting protein 3 C-terminal" evidence="4">
    <location>
        <begin position="6"/>
        <end position="277"/>
    </location>
</feature>
<dbReference type="EMBL" id="JANBOJ010000964">
    <property type="protein sequence ID" value="KAJ1718379.1"/>
    <property type="molecule type" value="Genomic_DNA"/>
</dbReference>
<feature type="region of interest" description="Disordered" evidence="3">
    <location>
        <begin position="286"/>
        <end position="308"/>
    </location>
</feature>
<reference evidence="5" key="1">
    <citation type="submission" date="2022-07" db="EMBL/GenBank/DDBJ databases">
        <title>Phylogenomic reconstructions and comparative analyses of Kickxellomycotina fungi.</title>
        <authorList>
            <person name="Reynolds N.K."/>
            <person name="Stajich J.E."/>
            <person name="Barry K."/>
            <person name="Grigoriev I.V."/>
            <person name="Crous P."/>
            <person name="Smith M.E."/>
        </authorList>
    </citation>
    <scope>NUCLEOTIDE SEQUENCE</scope>
    <source>
        <strain evidence="5">NBRC 32514</strain>
    </source>
</reference>
<evidence type="ECO:0000259" key="4">
    <source>
        <dbReference type="SMART" id="SM00806"/>
    </source>
</evidence>
<dbReference type="PANTHER" id="PTHR22741">
    <property type="entry name" value="P140CAP/SNIP-RELATED"/>
    <property type="match status" value="1"/>
</dbReference>
<sequence length="308" mass="35642">AESEELNAKIRKLELDLGVERQARRELSEQLTLEKTQLADALAKLQGEVAKHPNVLRVRIEEGKQKLKTTYRSLNGRFEDLDALTQEMRKDVTQRGSIPSNQIMKKSAADLRSIEEETRELLAFISTTQADWKRAWEEELQNILNEQRLVKDVETGLGELLEDTKHLSGVMEKLDKVVDLKLEERARKEYSPKFIDVVSPDEAKDAKEGFLRQITCVDVDHQRRLDALEVAERLRKQELSAKVNEFDEELEEFVSQRKLRKTGGTEEVERRREEKNVEMMKEMMKSAEEAEAARRAKVAQRKAAKSKK</sequence>
<evidence type="ECO:0000256" key="3">
    <source>
        <dbReference type="SAM" id="MobiDB-lite"/>
    </source>
</evidence>
<dbReference type="InterPro" id="IPR051825">
    <property type="entry name" value="SRCIN1"/>
</dbReference>
<evidence type="ECO:0000313" key="5">
    <source>
        <dbReference type="EMBL" id="KAJ1718379.1"/>
    </source>
</evidence>
<dbReference type="Proteomes" id="UP001149813">
    <property type="component" value="Unassembled WGS sequence"/>
</dbReference>
<keyword evidence="6" id="KW-1185">Reference proteome</keyword>
<protein>
    <submittedName>
        <fullName evidence="5">Bud site selection protein 6</fullName>
    </submittedName>
</protein>
<evidence type="ECO:0000256" key="2">
    <source>
        <dbReference type="SAM" id="Coils"/>
    </source>
</evidence>
<gene>
    <name evidence="5" type="primary">BUD6</name>
    <name evidence="5" type="ORF">LPJ53_006550</name>
</gene>
<dbReference type="GO" id="GO:0005519">
    <property type="term" value="F:cytoskeletal regulatory protein binding"/>
    <property type="evidence" value="ECO:0007669"/>
    <property type="project" value="InterPro"/>
</dbReference>
<feature type="coiled-coil region" evidence="2">
    <location>
        <begin position="10"/>
        <end position="48"/>
    </location>
</feature>
<dbReference type="GO" id="GO:0005737">
    <property type="term" value="C:cytoplasm"/>
    <property type="evidence" value="ECO:0007669"/>
    <property type="project" value="TreeGrafter"/>
</dbReference>
<dbReference type="GO" id="GO:0030010">
    <property type="term" value="P:establishment of cell polarity"/>
    <property type="evidence" value="ECO:0007669"/>
    <property type="project" value="TreeGrafter"/>
</dbReference>
<evidence type="ECO:0000256" key="1">
    <source>
        <dbReference type="ARBA" id="ARBA00023054"/>
    </source>
</evidence>
<dbReference type="GO" id="GO:0051286">
    <property type="term" value="C:cell tip"/>
    <property type="evidence" value="ECO:0007669"/>
    <property type="project" value="TreeGrafter"/>
</dbReference>
<dbReference type="Gene3D" id="1.20.58.1540">
    <property type="entry name" value="Actin interacting protein 3, C-terminal domain"/>
    <property type="match status" value="1"/>
</dbReference>
<dbReference type="SMART" id="SM00806">
    <property type="entry name" value="AIP3"/>
    <property type="match status" value="1"/>
</dbReference>
<organism evidence="5 6">
    <name type="scientific">Coemansia erecta</name>
    <dbReference type="NCBI Taxonomy" id="147472"/>
    <lineage>
        <taxon>Eukaryota</taxon>
        <taxon>Fungi</taxon>
        <taxon>Fungi incertae sedis</taxon>
        <taxon>Zoopagomycota</taxon>
        <taxon>Kickxellomycotina</taxon>
        <taxon>Kickxellomycetes</taxon>
        <taxon>Kickxellales</taxon>
        <taxon>Kickxellaceae</taxon>
        <taxon>Coemansia</taxon>
    </lineage>
</organism>
<feature type="non-terminal residue" evidence="5">
    <location>
        <position position="1"/>
    </location>
</feature>
<name>A0A9W7XPU1_9FUNG</name>
<dbReference type="OrthoDB" id="783096at2759"/>
<dbReference type="InterPro" id="IPR005613">
    <property type="entry name" value="AIP3_C"/>
</dbReference>
<dbReference type="InterPro" id="IPR022782">
    <property type="entry name" value="AIP3-like_C"/>
</dbReference>
<feature type="compositionally biased region" description="Basic residues" evidence="3">
    <location>
        <begin position="295"/>
        <end position="308"/>
    </location>
</feature>
<keyword evidence="1 2" id="KW-0175">Coiled coil</keyword>